<keyword evidence="2" id="KW-0472">Membrane</keyword>
<keyword evidence="5" id="KW-1185">Reference proteome</keyword>
<keyword evidence="2" id="KW-1133">Transmembrane helix</keyword>
<dbReference type="AlphaFoldDB" id="A0A1N7MM99"/>
<dbReference type="STRING" id="1086013.SAMN05421774_102792"/>
<protein>
    <submittedName>
        <fullName evidence="4">Zc3h12a-like Ribonuclease NYN domain-containing protein</fullName>
    </submittedName>
</protein>
<sequence>MPRRFPMRTPFVLLCLSLALWAATFLPNSLLHPDLAPLALLSAGAAVFLMLRGWLRPTWKRIVVDGSNVLYWAGQTPDLMSLSTVLAELRGYDLDAMVWFDANAGHLIAGRYLTAGQLAGQLGLPKGCVHIAHRGTPADPHILAMANKDNLQIVSNDRYRDWFDHYPRLAKPGLLVTGTVMDGQARLRFPTVTAAAASPRRADRAARRWSALWPAARLPRPPRSPIAGPADRPRSQVRRPPAA</sequence>
<feature type="region of interest" description="Disordered" evidence="1">
    <location>
        <begin position="213"/>
        <end position="243"/>
    </location>
</feature>
<name>A0A1N7MM99_9RHOB</name>
<reference evidence="4 5" key="1">
    <citation type="submission" date="2017-01" db="EMBL/GenBank/DDBJ databases">
        <authorList>
            <person name="Mah S.A."/>
            <person name="Swanson W.J."/>
            <person name="Moy G.W."/>
            <person name="Vacquier V.D."/>
        </authorList>
    </citation>
    <scope>NUCLEOTIDE SEQUENCE [LARGE SCALE GENOMIC DNA]</scope>
    <source>
        <strain evidence="4 5">DSM 26375</strain>
    </source>
</reference>
<evidence type="ECO:0000256" key="1">
    <source>
        <dbReference type="SAM" id="MobiDB-lite"/>
    </source>
</evidence>
<organism evidence="4 5">
    <name type="scientific">Gemmobacter megaterium</name>
    <dbReference type="NCBI Taxonomy" id="1086013"/>
    <lineage>
        <taxon>Bacteria</taxon>
        <taxon>Pseudomonadati</taxon>
        <taxon>Pseudomonadota</taxon>
        <taxon>Alphaproteobacteria</taxon>
        <taxon>Rhodobacterales</taxon>
        <taxon>Paracoccaceae</taxon>
        <taxon>Gemmobacter</taxon>
    </lineage>
</organism>
<evidence type="ECO:0000313" key="5">
    <source>
        <dbReference type="Proteomes" id="UP000186141"/>
    </source>
</evidence>
<proteinExistence type="predicted"/>
<evidence type="ECO:0000259" key="3">
    <source>
        <dbReference type="Pfam" id="PF11977"/>
    </source>
</evidence>
<feature type="domain" description="RNase NYN" evidence="3">
    <location>
        <begin position="60"/>
        <end position="169"/>
    </location>
</feature>
<dbReference type="EMBL" id="FTOT01000002">
    <property type="protein sequence ID" value="SIS87051.1"/>
    <property type="molecule type" value="Genomic_DNA"/>
</dbReference>
<evidence type="ECO:0000313" key="4">
    <source>
        <dbReference type="EMBL" id="SIS87051.1"/>
    </source>
</evidence>
<keyword evidence="2" id="KW-0812">Transmembrane</keyword>
<dbReference type="Proteomes" id="UP000186141">
    <property type="component" value="Unassembled WGS sequence"/>
</dbReference>
<feature type="transmembrane region" description="Helical" evidence="2">
    <location>
        <begin position="35"/>
        <end position="55"/>
    </location>
</feature>
<gene>
    <name evidence="4" type="ORF">SAMN05421774_102792</name>
</gene>
<dbReference type="Pfam" id="PF11977">
    <property type="entry name" value="RNase_Zc3h12a"/>
    <property type="match status" value="1"/>
</dbReference>
<accession>A0A1N7MM99</accession>
<evidence type="ECO:0000256" key="2">
    <source>
        <dbReference type="SAM" id="Phobius"/>
    </source>
</evidence>
<dbReference type="Gene3D" id="3.40.50.11980">
    <property type="match status" value="1"/>
</dbReference>
<dbReference type="InterPro" id="IPR021869">
    <property type="entry name" value="RNase_Zc3h12_NYN"/>
</dbReference>